<name>A0AA38X296_9EURO</name>
<dbReference type="PANTHER" id="PTHR31904">
    <property type="entry name" value="BYPASS OF STOP CODON PROTEIN 5-RELATED"/>
    <property type="match status" value="1"/>
</dbReference>
<feature type="region of interest" description="Disordered" evidence="1">
    <location>
        <begin position="445"/>
        <end position="527"/>
    </location>
</feature>
<dbReference type="InterPro" id="IPR014752">
    <property type="entry name" value="Arrestin-like_C"/>
</dbReference>
<dbReference type="InterPro" id="IPR011021">
    <property type="entry name" value="Arrestin-like_N"/>
</dbReference>
<keyword evidence="4" id="KW-1185">Reference proteome</keyword>
<evidence type="ECO:0000259" key="2">
    <source>
        <dbReference type="Pfam" id="PF00339"/>
    </source>
</evidence>
<feature type="region of interest" description="Disordered" evidence="1">
    <location>
        <begin position="345"/>
        <end position="376"/>
    </location>
</feature>
<feature type="domain" description="Arrestin-like N-terminal" evidence="2">
    <location>
        <begin position="20"/>
        <end position="127"/>
    </location>
</feature>
<reference evidence="3" key="1">
    <citation type="submission" date="2022-10" db="EMBL/GenBank/DDBJ databases">
        <title>Culturing micro-colonial fungi from biological soil crusts in the Mojave desert and describing Neophaeococcomyces mojavensis, and introducing the new genera and species Taxawa tesnikishii.</title>
        <authorList>
            <person name="Kurbessoian T."/>
            <person name="Stajich J.E."/>
        </authorList>
    </citation>
    <scope>NUCLEOTIDE SEQUENCE</scope>
    <source>
        <strain evidence="3">TK_41</strain>
    </source>
</reference>
<dbReference type="Proteomes" id="UP001172673">
    <property type="component" value="Unassembled WGS sequence"/>
</dbReference>
<accession>A0AA38X296</accession>
<dbReference type="Gene3D" id="2.60.40.640">
    <property type="match status" value="1"/>
</dbReference>
<sequence length="580" mass="64510">MLTAARRPSAVVAGTKSEIDIIFDHESDFFPCYATHDQIRGNLQLKFEKDTVVDDVTISLEGQSMTYHEQEASTTPTTARTTSKHNFLRLSQPISADDLPEEDVAKAGVSYIIPFTFVVPEQLLPYSCSHRVESDEVKQMHLELPPSLGHQNFRYEGHPFIEDDAPDMAQITYSICAKVSSSAPPDQTPNWIEKRKLIRIVPARSEEPPMHVNLNSVDYTLCQETSVKRGMFKIGKIGKLIAETSQPRSLHLPHPRNTSNEPVTTMVTINLRFDPVHFDDQPPPLEGVVSRLKIYTFYDTAPYTRVVEPHQFVGSSTKHGMCLESLELSSRPLRTLLWTRQNANSRLSPGGLSRRPPSQSTSTALPMRDASENYQEGSPCYRTSILLPISLPTMASPGRLKMFPPTFHSCLISRIYAVELDLSYHTPGSNVGASHINLQVPVQISAGEGTPSPETEPREPIATEIERQSRLGERPPGEPELESPVYEEVLSLEPRRENLERDDPPEYRANADGLGAGGPSSQSVSTSAKTPVRFCFDSKASLTFKSQEFSLTSTRRRTISGKSLAKMAVFAVFGFAVQRD</sequence>
<evidence type="ECO:0000313" key="3">
    <source>
        <dbReference type="EMBL" id="KAJ9605460.1"/>
    </source>
</evidence>
<feature type="compositionally biased region" description="Basic and acidic residues" evidence="1">
    <location>
        <begin position="455"/>
        <end position="477"/>
    </location>
</feature>
<organism evidence="3 4">
    <name type="scientific">Cladophialophora chaetospira</name>
    <dbReference type="NCBI Taxonomy" id="386627"/>
    <lineage>
        <taxon>Eukaryota</taxon>
        <taxon>Fungi</taxon>
        <taxon>Dikarya</taxon>
        <taxon>Ascomycota</taxon>
        <taxon>Pezizomycotina</taxon>
        <taxon>Eurotiomycetes</taxon>
        <taxon>Chaetothyriomycetidae</taxon>
        <taxon>Chaetothyriales</taxon>
        <taxon>Herpotrichiellaceae</taxon>
        <taxon>Cladophialophora</taxon>
    </lineage>
</organism>
<evidence type="ECO:0000256" key="1">
    <source>
        <dbReference type="SAM" id="MobiDB-lite"/>
    </source>
</evidence>
<dbReference type="AlphaFoldDB" id="A0AA38X296"/>
<dbReference type="InterPro" id="IPR039634">
    <property type="entry name" value="Bul1-like"/>
</dbReference>
<comment type="caution">
    <text evidence="3">The sequence shown here is derived from an EMBL/GenBank/DDBJ whole genome shotgun (WGS) entry which is preliminary data.</text>
</comment>
<dbReference type="Pfam" id="PF00339">
    <property type="entry name" value="Arrestin_N"/>
    <property type="match status" value="1"/>
</dbReference>
<evidence type="ECO:0000313" key="4">
    <source>
        <dbReference type="Proteomes" id="UP001172673"/>
    </source>
</evidence>
<gene>
    <name evidence="3" type="ORF">H2200_010117</name>
</gene>
<protein>
    <recommendedName>
        <fullName evidence="2">Arrestin-like N-terminal domain-containing protein</fullName>
    </recommendedName>
</protein>
<proteinExistence type="predicted"/>
<dbReference type="PANTHER" id="PTHR31904:SF1">
    <property type="entry name" value="BYPASS OF STOP CODON PROTEIN 5-RELATED"/>
    <property type="match status" value="1"/>
</dbReference>
<dbReference type="EMBL" id="JAPDRK010000016">
    <property type="protein sequence ID" value="KAJ9605460.1"/>
    <property type="molecule type" value="Genomic_DNA"/>
</dbReference>
<feature type="compositionally biased region" description="Basic and acidic residues" evidence="1">
    <location>
        <begin position="493"/>
        <end position="506"/>
    </location>
</feature>